<organism evidence="2 3">
    <name type="scientific">Hydrogeniiclostridium mannosilyticum</name>
    <dbReference type="NCBI Taxonomy" id="2764322"/>
    <lineage>
        <taxon>Bacteria</taxon>
        <taxon>Bacillati</taxon>
        <taxon>Bacillota</taxon>
        <taxon>Clostridia</taxon>
        <taxon>Eubacteriales</taxon>
        <taxon>Acutalibacteraceae</taxon>
        <taxon>Hydrogeniiclostridium</taxon>
    </lineage>
</organism>
<dbReference type="RefSeq" id="WP_112333469.1">
    <property type="nucleotide sequence ID" value="NZ_JBKYJQ010000003.1"/>
</dbReference>
<protein>
    <submittedName>
        <fullName evidence="2">Branched-chain amino acid transporter AzlD</fullName>
    </submittedName>
</protein>
<keyword evidence="1" id="KW-0472">Membrane</keyword>
<proteinExistence type="predicted"/>
<evidence type="ECO:0000256" key="1">
    <source>
        <dbReference type="SAM" id="Phobius"/>
    </source>
</evidence>
<sequence>MSTWEALGVIFLVAAVTLATRALPFLLFPGKKKQPAFILYLGKYLPPAMIALLVVYCLKGAVFTAFPFALPELLSVAAVAGLHLWKKNTMLSIGGGTILYMVLVQFVFPG</sequence>
<evidence type="ECO:0000313" key="2">
    <source>
        <dbReference type="EMBL" id="RAQ22559.1"/>
    </source>
</evidence>
<accession>A0A328UCG3</accession>
<evidence type="ECO:0000313" key="3">
    <source>
        <dbReference type="Proteomes" id="UP000249377"/>
    </source>
</evidence>
<keyword evidence="1" id="KW-1133">Transmembrane helix</keyword>
<keyword evidence="1" id="KW-0812">Transmembrane</keyword>
<dbReference type="PIRSF" id="PIRSF003203">
    <property type="entry name" value="AzlD"/>
    <property type="match status" value="1"/>
</dbReference>
<reference evidence="2 3" key="1">
    <citation type="submission" date="2018-06" db="EMBL/GenBank/DDBJ databases">
        <title>Noncontiguous genome sequence of Ruminococcaceae bacterium ASD2818.</title>
        <authorList>
            <person name="Chaplin A.V."/>
            <person name="Sokolova S.R."/>
            <person name="Kochetkova T.O."/>
            <person name="Goltsov A.Y."/>
            <person name="Trofimov D.Y."/>
            <person name="Efimov B.A."/>
        </authorList>
    </citation>
    <scope>NUCLEOTIDE SEQUENCE [LARGE SCALE GENOMIC DNA]</scope>
    <source>
        <strain evidence="2 3">ASD2818</strain>
    </source>
</reference>
<dbReference type="InterPro" id="IPR008407">
    <property type="entry name" value="Brnchd-chn_aa_trnsp_AzlD"/>
</dbReference>
<dbReference type="Pfam" id="PF05437">
    <property type="entry name" value="AzlD"/>
    <property type="match status" value="1"/>
</dbReference>
<dbReference type="AlphaFoldDB" id="A0A328UCG3"/>
<feature type="transmembrane region" description="Helical" evidence="1">
    <location>
        <begin position="90"/>
        <end position="108"/>
    </location>
</feature>
<dbReference type="Proteomes" id="UP000249377">
    <property type="component" value="Unassembled WGS sequence"/>
</dbReference>
<feature type="transmembrane region" description="Helical" evidence="1">
    <location>
        <begin position="6"/>
        <end position="28"/>
    </location>
</feature>
<name>A0A328UCG3_9FIRM</name>
<keyword evidence="3" id="KW-1185">Reference proteome</keyword>
<dbReference type="EMBL" id="QLYR01000011">
    <property type="protein sequence ID" value="RAQ22559.1"/>
    <property type="molecule type" value="Genomic_DNA"/>
</dbReference>
<comment type="caution">
    <text evidence="2">The sequence shown here is derived from an EMBL/GenBank/DDBJ whole genome shotgun (WGS) entry which is preliminary data.</text>
</comment>
<gene>
    <name evidence="2" type="ORF">DPQ25_12265</name>
</gene>